<feature type="transmembrane region" description="Helical" evidence="1">
    <location>
        <begin position="6"/>
        <end position="30"/>
    </location>
</feature>
<sequence>MGRNAVFSIFIGTTVVILAIILTVALYPFGSRKDAQPLPMVGLPARKKIDSRVTIKLMFPINYDEKCKSVSEETFEFSVEGFNLDKEGPSLIHLLGGPGEFFNSSSNITYLYYEKIPSYILNFRGLNNSSVPTEYVDTHHAACDVIWFAYWLKLTRKTKILLHGHSYGTFLAQKVLCIDDAPFDRILLQGVIDPRLDAFENARDSINVLFQLASDCEKSHVCSDHIPNATQMISLAQNDESFDWGYLSVLYSKFFNYESDNLRMAGIDRRVLFLVVFKRFVELREFKDKISYKHMIFRYLSYVEYIISKFSDDRFLDVTNVEFYRALKMDKSVKHIFYKDMMKQNNSDIPLFSQLNKEKAAYLRNKYRSHFPLNDFRPFFYNGKKFVLVVNGKMDFETPFSNAVNVHENLQNSSLILLPLTGHNLVQSSCYRFIFKMFSENNYLPTELESCITDNSQESFPWDSNAYGFDIYRYPDFEFNTKSYIDKVTAIKKLLKRELIKSSFLDFNQNRIKV</sequence>
<gene>
    <name evidence="3" type="ORF">O9G_005525</name>
</gene>
<dbReference type="InterPro" id="IPR029058">
    <property type="entry name" value="AB_hydrolase_fold"/>
</dbReference>
<protein>
    <recommendedName>
        <fullName evidence="2">Peptidase S33 tripeptidyl aminopeptidase-like C-terminal domain-containing protein</fullName>
    </recommendedName>
</protein>
<keyword evidence="1" id="KW-0472">Membrane</keyword>
<dbReference type="EMBL" id="KE561404">
    <property type="protein sequence ID" value="EPZ30746.1"/>
    <property type="molecule type" value="Genomic_DNA"/>
</dbReference>
<dbReference type="InterPro" id="IPR013595">
    <property type="entry name" value="Pept_S33_TAP-like_C"/>
</dbReference>
<keyword evidence="1" id="KW-1133">Transmembrane helix</keyword>
<dbReference type="Pfam" id="PF08386">
    <property type="entry name" value="Abhydrolase_4"/>
    <property type="match status" value="1"/>
</dbReference>
<dbReference type="SUPFAM" id="SSF53474">
    <property type="entry name" value="alpha/beta-Hydrolases"/>
    <property type="match status" value="1"/>
</dbReference>
<keyword evidence="1" id="KW-0812">Transmembrane</keyword>
<dbReference type="Gene3D" id="3.40.50.1820">
    <property type="entry name" value="alpha/beta hydrolase"/>
    <property type="match status" value="1"/>
</dbReference>
<dbReference type="Proteomes" id="UP000030755">
    <property type="component" value="Unassembled WGS sequence"/>
</dbReference>
<reference evidence="3 4" key="1">
    <citation type="journal article" date="2013" name="Curr. Biol.">
        <title>Shared signatures of parasitism and phylogenomics unite Cryptomycota and microsporidia.</title>
        <authorList>
            <person name="James T.Y."/>
            <person name="Pelin A."/>
            <person name="Bonen L."/>
            <person name="Ahrendt S."/>
            <person name="Sain D."/>
            <person name="Corradi N."/>
            <person name="Stajich J.E."/>
        </authorList>
    </citation>
    <scope>NUCLEOTIDE SEQUENCE [LARGE SCALE GENOMIC DNA]</scope>
    <source>
        <strain evidence="3 4">CSF55</strain>
    </source>
</reference>
<feature type="domain" description="Peptidase S33 tripeptidyl aminopeptidase-like C-terminal" evidence="2">
    <location>
        <begin position="384"/>
        <end position="442"/>
    </location>
</feature>
<accession>A0A075AMD6</accession>
<organism evidence="3 4">
    <name type="scientific">Rozella allomycis (strain CSF55)</name>
    <dbReference type="NCBI Taxonomy" id="988480"/>
    <lineage>
        <taxon>Eukaryota</taxon>
        <taxon>Fungi</taxon>
        <taxon>Fungi incertae sedis</taxon>
        <taxon>Cryptomycota</taxon>
        <taxon>Cryptomycota incertae sedis</taxon>
        <taxon>Rozella</taxon>
    </lineage>
</organism>
<evidence type="ECO:0000256" key="1">
    <source>
        <dbReference type="SAM" id="Phobius"/>
    </source>
</evidence>
<dbReference type="HOGENOM" id="CLU_530137_0_0_1"/>
<evidence type="ECO:0000313" key="3">
    <source>
        <dbReference type="EMBL" id="EPZ30746.1"/>
    </source>
</evidence>
<proteinExistence type="predicted"/>
<evidence type="ECO:0000259" key="2">
    <source>
        <dbReference type="Pfam" id="PF08386"/>
    </source>
</evidence>
<dbReference type="AlphaFoldDB" id="A0A075AMD6"/>
<keyword evidence="4" id="KW-1185">Reference proteome</keyword>
<name>A0A075AMD6_ROZAC</name>
<evidence type="ECO:0000313" key="4">
    <source>
        <dbReference type="Proteomes" id="UP000030755"/>
    </source>
</evidence>